<sequence>MADSQWMFEQLFQLSEQECIYRFTKDLSNWTKSKSNDTEITQEQLELIKRKNNLDIQLYAYAQKLFLKRFVSNFCFFVASIVIRSKRIYFYLYFD</sequence>
<dbReference type="Gene3D" id="3.40.50.300">
    <property type="entry name" value="P-loop containing nucleotide triphosphate hydrolases"/>
    <property type="match status" value="1"/>
</dbReference>
<organism evidence="1 2">
    <name type="scientific">Parascaris equorum</name>
    <name type="common">Equine roundworm</name>
    <dbReference type="NCBI Taxonomy" id="6256"/>
    <lineage>
        <taxon>Eukaryota</taxon>
        <taxon>Metazoa</taxon>
        <taxon>Ecdysozoa</taxon>
        <taxon>Nematoda</taxon>
        <taxon>Chromadorea</taxon>
        <taxon>Rhabditida</taxon>
        <taxon>Spirurina</taxon>
        <taxon>Ascaridomorpha</taxon>
        <taxon>Ascaridoidea</taxon>
        <taxon>Ascarididae</taxon>
        <taxon>Parascaris</taxon>
    </lineage>
</organism>
<dbReference type="InterPro" id="IPR027417">
    <property type="entry name" value="P-loop_NTPase"/>
</dbReference>
<name>A0A914RXT5_PAREQ</name>
<dbReference type="AlphaFoldDB" id="A0A914RXT5"/>
<proteinExistence type="predicted"/>
<dbReference type="Proteomes" id="UP000887564">
    <property type="component" value="Unplaced"/>
</dbReference>
<reference evidence="2" key="1">
    <citation type="submission" date="2022-11" db="UniProtKB">
        <authorList>
            <consortium name="WormBaseParasite"/>
        </authorList>
    </citation>
    <scope>IDENTIFICATION</scope>
</reference>
<keyword evidence="1" id="KW-1185">Reference proteome</keyword>
<evidence type="ECO:0000313" key="2">
    <source>
        <dbReference type="WBParaSite" id="PEQ_0001131501-mRNA-1"/>
    </source>
</evidence>
<accession>A0A914RXT5</accession>
<protein>
    <submittedName>
        <fullName evidence="2">Uncharacterized protein</fullName>
    </submittedName>
</protein>
<dbReference type="WBParaSite" id="PEQ_0001131501-mRNA-1">
    <property type="protein sequence ID" value="PEQ_0001131501-mRNA-1"/>
    <property type="gene ID" value="PEQ_0001131501"/>
</dbReference>
<evidence type="ECO:0000313" key="1">
    <source>
        <dbReference type="Proteomes" id="UP000887564"/>
    </source>
</evidence>